<comment type="caution">
    <text evidence="3">The sequence shown here is derived from an EMBL/GenBank/DDBJ whole genome shotgun (WGS) entry which is preliminary data.</text>
</comment>
<dbReference type="EMBL" id="CAJNRF010017968">
    <property type="protein sequence ID" value="CAF2244454.1"/>
    <property type="molecule type" value="Genomic_DNA"/>
</dbReference>
<dbReference type="Pfam" id="PF26215">
    <property type="entry name" value="HTH_animal"/>
    <property type="match status" value="1"/>
</dbReference>
<feature type="region of interest" description="Disordered" evidence="1">
    <location>
        <begin position="84"/>
        <end position="104"/>
    </location>
</feature>
<dbReference type="SUPFAM" id="SSF52266">
    <property type="entry name" value="SGNH hydrolase"/>
    <property type="match status" value="1"/>
</dbReference>
<evidence type="ECO:0000313" key="3">
    <source>
        <dbReference type="EMBL" id="CAF2244454.1"/>
    </source>
</evidence>
<evidence type="ECO:0000313" key="4">
    <source>
        <dbReference type="Proteomes" id="UP000663856"/>
    </source>
</evidence>
<dbReference type="PANTHER" id="PTHR21301">
    <property type="entry name" value="REVERSE TRANSCRIPTASE"/>
    <property type="match status" value="1"/>
</dbReference>
<evidence type="ECO:0000259" key="2">
    <source>
        <dbReference type="Pfam" id="PF26215"/>
    </source>
</evidence>
<feature type="domain" description="Helix-turn-helix" evidence="2">
    <location>
        <begin position="918"/>
        <end position="976"/>
    </location>
</feature>
<dbReference type="InterPro" id="IPR058912">
    <property type="entry name" value="HTH_animal"/>
</dbReference>
<evidence type="ECO:0000256" key="1">
    <source>
        <dbReference type="SAM" id="MobiDB-lite"/>
    </source>
</evidence>
<feature type="compositionally biased region" description="Low complexity" evidence="1">
    <location>
        <begin position="447"/>
        <end position="456"/>
    </location>
</feature>
<accession>A0A817A7G8</accession>
<dbReference type="PANTHER" id="PTHR21301:SF10">
    <property type="entry name" value="REVERSE TRANSCRIPTASE DOMAIN-CONTAINING PROTEIN"/>
    <property type="match status" value="1"/>
</dbReference>
<organism evidence="3 4">
    <name type="scientific">Rotaria magnacalcarata</name>
    <dbReference type="NCBI Taxonomy" id="392030"/>
    <lineage>
        <taxon>Eukaryota</taxon>
        <taxon>Metazoa</taxon>
        <taxon>Spiralia</taxon>
        <taxon>Gnathifera</taxon>
        <taxon>Rotifera</taxon>
        <taxon>Eurotatoria</taxon>
        <taxon>Bdelloidea</taxon>
        <taxon>Philodinida</taxon>
        <taxon>Philodinidae</taxon>
        <taxon>Rotaria</taxon>
    </lineage>
</organism>
<feature type="compositionally biased region" description="Polar residues" evidence="1">
    <location>
        <begin position="91"/>
        <end position="104"/>
    </location>
</feature>
<gene>
    <name evidence="3" type="ORF">WKI299_LOCUS36691</name>
</gene>
<feature type="region of interest" description="Disordered" evidence="1">
    <location>
        <begin position="1"/>
        <end position="22"/>
    </location>
</feature>
<dbReference type="Proteomes" id="UP000663856">
    <property type="component" value="Unassembled WGS sequence"/>
</dbReference>
<protein>
    <recommendedName>
        <fullName evidence="2">Helix-turn-helix domain-containing protein</fullName>
    </recommendedName>
</protein>
<name>A0A817A7G8_9BILA</name>
<proteinExistence type="predicted"/>
<dbReference type="AlphaFoldDB" id="A0A817A7G8"/>
<feature type="compositionally biased region" description="Polar residues" evidence="1">
    <location>
        <begin position="1"/>
        <end position="11"/>
    </location>
</feature>
<feature type="region of interest" description="Disordered" evidence="1">
    <location>
        <begin position="432"/>
        <end position="456"/>
    </location>
</feature>
<sequence>MNIHFNNQNINHRPAHMSATRPPPLTTTSYIHLRPCINTKPNLYGAAQRKHSYPYRKFQTGSTTTFSGYTNISNYHNKNNYREQRQHNTNDNDNNMIHSKSLNSKKIPSLMSFDVFQKPPRKNRRKIQHVEQYKQQALLHQHDTNRHDDENTNNNNYNMNVNQQRISSSTRSLEKFNGLILSDSMCRYVRPDKVSSNNIEIKISFESGCDCSKMLKFLEQQQIDQTSIFQADFVLFSLCTNDVANLGPNLALQNCRVLIERVKEMFPRLKLIGWLALSPRSKPSKLFNSVVIDQIYCEFNQRLQMLSKELNIEMINANLQHQHMHYDGLHPSLQSGRDLIEKAIYNWFMRKTKEFSNPSIHYHTTTNNQPINYNTTDKRNYIRHHYNNENTHENNNNNTHNNRNYRITTNHNNYYNSTDATTRTSYRHHHNHPITTINKNTNDDNKSYTNNNNNKNKNYALKRKENLNNVPSKSLLSHYPHFLRHKDEFFRKVTIPAELEEKKEDIFLLRPKFVPPAPEQVLERLPNEIRQMKEKVSTAWRRVTKTIGRQPPIVEKFCKRIEDEIRKTVATEAPSDPALKPAIAFFRKIQKKNNIIFRQTDKSKVFHTDTRENYVKKSEIYMNKTNAYIEIQSSPLKEMIEKTDKFLRSLVSSKRIPQSLLDKLRPSLTESELPHLYYNPKDHKIGEPLRPIVSGMQSPLTKISSFLDRHIRPLFDRHTPYSISDSMIFLRRLQEFKTTNETNIYTFDITDMYTMIPQRESVLAVCEFLGTYGYKKVCGLSINTIKDLFIHVLENSYFVLQLPGLKPKYYRQTRGGAMGSACTQVLADIYIRKWEREFLQEQLRQHELYFRFRDDTFFTSRRLPEQIEKSLKELNQKDPNISITWTSGKTIEYLDVKVTIETPHFRTTVFRKLAAQPYVLPFNSAHPPHITRNIPYAAALRATRICSHPEDLQRELETIRITLLLNKYPPKFIDKHVGRFFHDLTGNDTSEVLLGKDHQKYRQRVLDRAWNKKEKRKINFRTDVLLHFTYTPSLINFGSHFHHIWQEIFEGTPLDDIPVIYANRLTDSLKHILVQKKPSKEAIKLLPTS</sequence>
<reference evidence="3" key="1">
    <citation type="submission" date="2021-02" db="EMBL/GenBank/DDBJ databases">
        <authorList>
            <person name="Nowell W R."/>
        </authorList>
    </citation>
    <scope>NUCLEOTIDE SEQUENCE</scope>
</reference>